<evidence type="ECO:0000259" key="7">
    <source>
        <dbReference type="PROSITE" id="PS50102"/>
    </source>
</evidence>
<comment type="caution">
    <text evidence="9">The sequence shown here is derived from an EMBL/GenBank/DDBJ whole genome shotgun (WGS) entry which is preliminary data.</text>
</comment>
<name>A0A8T1UJN5_9STRA</name>
<feature type="compositionally biased region" description="Basic residues" evidence="6">
    <location>
        <begin position="158"/>
        <end position="168"/>
    </location>
</feature>
<evidence type="ECO:0000259" key="8">
    <source>
        <dbReference type="PROSITE" id="PS50174"/>
    </source>
</evidence>
<dbReference type="EMBL" id="JAENGZ010000294">
    <property type="protein sequence ID" value="KAG6962788.1"/>
    <property type="molecule type" value="Genomic_DNA"/>
</dbReference>
<evidence type="ECO:0000256" key="4">
    <source>
        <dbReference type="ARBA" id="ARBA00023242"/>
    </source>
</evidence>
<evidence type="ECO:0000256" key="1">
    <source>
        <dbReference type="ARBA" id="ARBA00004123"/>
    </source>
</evidence>
<dbReference type="AlphaFoldDB" id="A0A8T1UJN5"/>
<feature type="compositionally biased region" description="Low complexity" evidence="6">
    <location>
        <begin position="106"/>
        <end position="125"/>
    </location>
</feature>
<feature type="compositionally biased region" description="Basic and acidic residues" evidence="6">
    <location>
        <begin position="354"/>
        <end position="366"/>
    </location>
</feature>
<dbReference type="InterPro" id="IPR051945">
    <property type="entry name" value="RRM_MRD1_RNA_proc_ribogen"/>
</dbReference>
<feature type="compositionally biased region" description="Low complexity" evidence="6">
    <location>
        <begin position="392"/>
        <end position="403"/>
    </location>
</feature>
<dbReference type="CDD" id="cd12415">
    <property type="entry name" value="RRM3_RBM28_like"/>
    <property type="match status" value="1"/>
</dbReference>
<feature type="region of interest" description="Disordered" evidence="6">
    <location>
        <begin position="1032"/>
        <end position="1116"/>
    </location>
</feature>
<feature type="region of interest" description="Disordered" evidence="6">
    <location>
        <begin position="295"/>
        <end position="429"/>
    </location>
</feature>
<feature type="compositionally biased region" description="Basic and acidic residues" evidence="6">
    <location>
        <begin position="375"/>
        <end position="390"/>
    </location>
</feature>
<dbReference type="PANTHER" id="PTHR48039">
    <property type="entry name" value="RNA-BINDING MOTIF PROTEIN 14B"/>
    <property type="match status" value="1"/>
</dbReference>
<dbReference type="PROSITE" id="PS50174">
    <property type="entry name" value="G_PATCH"/>
    <property type="match status" value="1"/>
</dbReference>
<evidence type="ECO:0000256" key="3">
    <source>
        <dbReference type="ARBA" id="ARBA00022884"/>
    </source>
</evidence>
<dbReference type="CDD" id="cd12416">
    <property type="entry name" value="RRM4_RBM28_like"/>
    <property type="match status" value="1"/>
</dbReference>
<dbReference type="PROSITE" id="PS50102">
    <property type="entry name" value="RRM"/>
    <property type="match status" value="5"/>
</dbReference>
<feature type="domain" description="RRM" evidence="7">
    <location>
        <begin position="209"/>
        <end position="291"/>
    </location>
</feature>
<feature type="compositionally biased region" description="Acidic residues" evidence="6">
    <location>
        <begin position="656"/>
        <end position="699"/>
    </location>
</feature>
<keyword evidence="4" id="KW-0539">Nucleus</keyword>
<feature type="compositionally biased region" description="Basic residues" evidence="6">
    <location>
        <begin position="1135"/>
        <end position="1149"/>
    </location>
</feature>
<dbReference type="Pfam" id="PF00076">
    <property type="entry name" value="RRM_1"/>
    <property type="match status" value="4"/>
</dbReference>
<dbReference type="InterPro" id="IPR000467">
    <property type="entry name" value="G_patch_dom"/>
</dbReference>
<dbReference type="Pfam" id="PF01585">
    <property type="entry name" value="G-patch"/>
    <property type="match status" value="1"/>
</dbReference>
<dbReference type="CDD" id="cd00590">
    <property type="entry name" value="RRM_SF"/>
    <property type="match status" value="1"/>
</dbReference>
<reference evidence="9" key="1">
    <citation type="submission" date="2021-01" db="EMBL/GenBank/DDBJ databases">
        <title>Phytophthora aleatoria, a newly-described species from Pinus radiata is distinct from Phytophthora cactorum isolates based on comparative genomics.</title>
        <authorList>
            <person name="Mcdougal R."/>
            <person name="Panda P."/>
            <person name="Williams N."/>
            <person name="Studholme D.J."/>
        </authorList>
    </citation>
    <scope>NUCLEOTIDE SEQUENCE</scope>
    <source>
        <strain evidence="9">NZFS 3830</strain>
    </source>
</reference>
<dbReference type="SMART" id="SM00360">
    <property type="entry name" value="RRM"/>
    <property type="match status" value="5"/>
</dbReference>
<feature type="region of interest" description="Disordered" evidence="6">
    <location>
        <begin position="1135"/>
        <end position="1157"/>
    </location>
</feature>
<proteinExistence type="predicted"/>
<protein>
    <submittedName>
        <fullName evidence="9">Uncharacterized protein</fullName>
    </submittedName>
</protein>
<feature type="domain" description="RRM" evidence="7">
    <location>
        <begin position="714"/>
        <end position="823"/>
    </location>
</feature>
<evidence type="ECO:0000256" key="6">
    <source>
        <dbReference type="SAM" id="MobiDB-lite"/>
    </source>
</evidence>
<feature type="region of interest" description="Disordered" evidence="6">
    <location>
        <begin position="647"/>
        <end position="711"/>
    </location>
</feature>
<gene>
    <name evidence="9" type="ORF">JG687_00006939</name>
</gene>
<evidence type="ECO:0000313" key="9">
    <source>
        <dbReference type="EMBL" id="KAG6962788.1"/>
    </source>
</evidence>
<keyword evidence="3 5" id="KW-0694">RNA-binding</keyword>
<feature type="compositionally biased region" description="Basic and acidic residues" evidence="6">
    <location>
        <begin position="1032"/>
        <end position="1061"/>
    </location>
</feature>
<organism evidence="9 10">
    <name type="scientific">Phytophthora cactorum</name>
    <dbReference type="NCBI Taxonomy" id="29920"/>
    <lineage>
        <taxon>Eukaryota</taxon>
        <taxon>Sar</taxon>
        <taxon>Stramenopiles</taxon>
        <taxon>Oomycota</taxon>
        <taxon>Peronosporomycetes</taxon>
        <taxon>Peronosporales</taxon>
        <taxon>Peronosporaceae</taxon>
        <taxon>Phytophthora</taxon>
    </lineage>
</organism>
<dbReference type="GO" id="GO:0005730">
    <property type="term" value="C:nucleolus"/>
    <property type="evidence" value="ECO:0007669"/>
    <property type="project" value="TreeGrafter"/>
</dbReference>
<dbReference type="InterPro" id="IPR000504">
    <property type="entry name" value="RRM_dom"/>
</dbReference>
<dbReference type="VEuPathDB" id="FungiDB:PC110_g14123"/>
<feature type="domain" description="RRM" evidence="7">
    <location>
        <begin position="895"/>
        <end position="1022"/>
    </location>
</feature>
<feature type="region of interest" description="Disordered" evidence="6">
    <location>
        <begin position="106"/>
        <end position="173"/>
    </location>
</feature>
<evidence type="ECO:0000256" key="5">
    <source>
        <dbReference type="PROSITE-ProRule" id="PRU00176"/>
    </source>
</evidence>
<keyword evidence="2" id="KW-0677">Repeat</keyword>
<sequence>MDVASSSSAVETDEAGKTMVAVGGMQNMAWASDTSKFGFKMLVKMGWSAGKGVGKELQGQATHVKIARRSENLGVGCSLKQAEVQGWSETAGGFADVLKTLNKSYGSKSSSDADSSDEGSSSSSSKKIKKSKKEKSKKEKKSKKAKKSKKFGADKATVSRRLHYRKRQTNKDAKNYGAAEMAAILGVASSTYQPAAEAITALAQQSRMASVFVRNLPFGVTQEELEQVFSEVGPVRKIDVIKDKGKRKSEMLTRGFAFVKFAVGSDAAVAVEKLNKTDFQGRKMLIDYAMEKGKRRGLPGKEKPAAEKPKQEEQEDVQMEEPQQTEEEETEKAKQERKAAKEDRRAAKAAKKAAKAEANAKVKEVTEETPTTTEPEEKAKSAKTKQEPKVKATSASAAESAASGHIQSERNARRRQHREFLREVERRKEEQASVEHKSVLIFGLGADVTQKHVLKKVKKVGAAEKVELKEETRTGKTYALVQFKTTKDAALAVAKLDHHIFKGSVLQVKSAAKAVVVDDQETAGKPSHPKRAAETEGLRLIVRNLAFQTTDKDLEKLFEVHGPLFEVRVVRMPVEEDTKKSEEEADGETTAEPVVGRSRGFGFVQYRDVADARAAVEKLNGTKLKGREMIVDFALSKTKYLEQQKKQEEEAVAAMEGDEVSEEVNSGDEDDDQLEMATDDEAEAGSDDSDAEEGEDEAESAPAPKEDTEAQRERTLFIRNLSFQTSEDGLREFFQTFGAVEYARVVYEKGSGLSKGVGFVRFKSADVAAEVLKRGEQPQVDDKKKHKKDKKKDKIFTLSALADGGDDALTLDGRQLILSRAVSKTDAEHLADSNARERRRLDKRNLYLAYEGTLNVNKMADAELELPKMDIDKRRRAIREKKLKLQNPMYFVSPMRLSVRNLSTALDDRKLKKLFHDAASAGVRAGNVDRTEIKPELLSKGNSPVKVRMAKVVRDMESVKAGKDPRSRGYGFVEFCEHLHALAALRILNNNPKYTSYAAGRVPASGAPDSSKSRLIVEFALENHGKLKLREKRAADAAKKREEEQALKEAQGEGGEDAEKMKKSRGQRQREKKKLRAQAKSEAKAEAGEGKTKPKKAGKADKEVKPQLKKRKRVETPRVDVEVDALASLETAHMAKKGKTLSRTQRKHVKEVEKEKSFDEMVRSYKKEIFGEKPVVAKGDDSSKSADRWFD</sequence>
<comment type="subcellular location">
    <subcellularLocation>
        <location evidence="1">Nucleus</location>
    </subcellularLocation>
</comment>
<dbReference type="SMART" id="SM00443">
    <property type="entry name" value="G_patch"/>
    <property type="match status" value="1"/>
</dbReference>
<feature type="compositionally biased region" description="Basic and acidic residues" evidence="6">
    <location>
        <begin position="299"/>
        <end position="312"/>
    </location>
</feature>
<feature type="compositionally biased region" description="Basic and acidic residues" evidence="6">
    <location>
        <begin position="331"/>
        <end position="346"/>
    </location>
</feature>
<feature type="domain" description="RRM" evidence="7">
    <location>
        <begin position="538"/>
        <end position="636"/>
    </location>
</feature>
<dbReference type="GO" id="GO:0003729">
    <property type="term" value="F:mRNA binding"/>
    <property type="evidence" value="ECO:0007669"/>
    <property type="project" value="TreeGrafter"/>
</dbReference>
<evidence type="ECO:0000256" key="2">
    <source>
        <dbReference type="ARBA" id="ARBA00022737"/>
    </source>
</evidence>
<dbReference type="OrthoDB" id="272703at2759"/>
<accession>A0A8T1UJN5</accession>
<dbReference type="CDD" id="cd12413">
    <property type="entry name" value="RRM1_RBM28_like"/>
    <property type="match status" value="1"/>
</dbReference>
<feature type="compositionally biased region" description="Acidic residues" evidence="6">
    <location>
        <begin position="313"/>
        <end position="330"/>
    </location>
</feature>
<feature type="compositionally biased region" description="Basic and acidic residues" evidence="6">
    <location>
        <begin position="418"/>
        <end position="429"/>
    </location>
</feature>
<dbReference type="Proteomes" id="UP000688947">
    <property type="component" value="Unassembled WGS sequence"/>
</dbReference>
<feature type="domain" description="G-patch" evidence="8">
    <location>
        <begin position="34"/>
        <end position="80"/>
    </location>
</feature>
<dbReference type="PANTHER" id="PTHR48039:SF5">
    <property type="entry name" value="RNA-BINDING PROTEIN 28"/>
    <property type="match status" value="1"/>
</dbReference>
<dbReference type="FunFam" id="3.30.70.330:FF:001745">
    <property type="match status" value="1"/>
</dbReference>
<feature type="compositionally biased region" description="Basic residues" evidence="6">
    <location>
        <begin position="126"/>
        <end position="150"/>
    </location>
</feature>
<evidence type="ECO:0000313" key="10">
    <source>
        <dbReference type="Proteomes" id="UP000688947"/>
    </source>
</evidence>
<dbReference type="VEuPathDB" id="FungiDB:PC110_g14124"/>
<feature type="compositionally biased region" description="Basic and acidic residues" evidence="6">
    <location>
        <begin position="1079"/>
        <end position="1106"/>
    </location>
</feature>
<feature type="compositionally biased region" description="Basic residues" evidence="6">
    <location>
        <begin position="1062"/>
        <end position="1077"/>
    </location>
</feature>
<feature type="domain" description="RRM" evidence="7">
    <location>
        <begin position="437"/>
        <end position="513"/>
    </location>
</feature>